<evidence type="ECO:0000313" key="4">
    <source>
        <dbReference type="Proteomes" id="UP000248039"/>
    </source>
</evidence>
<accession>A0A2V4NZM0</accession>
<feature type="transmembrane region" description="Helical" evidence="2">
    <location>
        <begin position="86"/>
        <end position="104"/>
    </location>
</feature>
<proteinExistence type="predicted"/>
<protein>
    <submittedName>
        <fullName evidence="3">Uncharacterized protein</fullName>
    </submittedName>
</protein>
<feature type="transmembrane region" description="Helical" evidence="2">
    <location>
        <begin position="110"/>
        <end position="132"/>
    </location>
</feature>
<keyword evidence="2" id="KW-0812">Transmembrane</keyword>
<dbReference type="Proteomes" id="UP000248039">
    <property type="component" value="Unassembled WGS sequence"/>
</dbReference>
<organism evidence="3 4">
    <name type="scientific">Streptomyces tateyamensis</name>
    <dbReference type="NCBI Taxonomy" id="565073"/>
    <lineage>
        <taxon>Bacteria</taxon>
        <taxon>Bacillati</taxon>
        <taxon>Actinomycetota</taxon>
        <taxon>Actinomycetes</taxon>
        <taxon>Kitasatosporales</taxon>
        <taxon>Streptomycetaceae</taxon>
        <taxon>Streptomyces</taxon>
    </lineage>
</organism>
<keyword evidence="2" id="KW-0472">Membrane</keyword>
<keyword evidence="4" id="KW-1185">Reference proteome</keyword>
<feature type="region of interest" description="Disordered" evidence="1">
    <location>
        <begin position="161"/>
        <end position="285"/>
    </location>
</feature>
<gene>
    <name evidence="3" type="ORF">C7C46_19290</name>
</gene>
<feature type="transmembrane region" description="Helical" evidence="2">
    <location>
        <begin position="45"/>
        <end position="65"/>
    </location>
</feature>
<name>A0A2V4NZM0_9ACTN</name>
<evidence type="ECO:0000256" key="1">
    <source>
        <dbReference type="SAM" id="MobiDB-lite"/>
    </source>
</evidence>
<evidence type="ECO:0000256" key="2">
    <source>
        <dbReference type="SAM" id="Phobius"/>
    </source>
</evidence>
<feature type="compositionally biased region" description="Low complexity" evidence="1">
    <location>
        <begin position="161"/>
        <end position="189"/>
    </location>
</feature>
<evidence type="ECO:0000313" key="3">
    <source>
        <dbReference type="EMBL" id="PYC77312.1"/>
    </source>
</evidence>
<keyword evidence="2" id="KW-1133">Transmembrane helix</keyword>
<dbReference type="AlphaFoldDB" id="A0A2V4NZM0"/>
<dbReference type="EMBL" id="PYBW01000069">
    <property type="protein sequence ID" value="PYC77312.1"/>
    <property type="molecule type" value="Genomic_DNA"/>
</dbReference>
<sequence>MRALSRGDAAVAVAAFVLLISSFLPYVSADCAADACSSSAWNSDLFPVLPSEYLLGIFAAVLILLQRLQGEAAKTRQILGLRLDQWGTSFAVVALWTALWALGAGSNHSWGAYLGLLAVLALAGAAVAAPLVPALQAPLLPEAPAAPLGYPQQGGYPAGQAFPQAGGYGYPGQQQVPGQSFGGQPQQPGQPQPGGYGFPGPAMGQGPLGQPGPGQTFGGQPQPAQGQVFGGQPRPAAAAQPAQGSPFAPAAAQESPFAQSQSQPQDAFAAPAPAAEAQGGVPPVSAAEQTAVLPPVANGPAPTPAFAPFWFAVPEPRRLAPKDGPAGPPAGDLLPGTWYLAVEQRGTALVAQLQDGSQGVLHDVSGIQRG</sequence>
<feature type="compositionally biased region" description="Low complexity" evidence="1">
    <location>
        <begin position="218"/>
        <end position="278"/>
    </location>
</feature>
<feature type="compositionally biased region" description="Gly residues" evidence="1">
    <location>
        <begin position="206"/>
        <end position="217"/>
    </location>
</feature>
<comment type="caution">
    <text evidence="3">The sequence shown here is derived from an EMBL/GenBank/DDBJ whole genome shotgun (WGS) entry which is preliminary data.</text>
</comment>
<reference evidence="3 4" key="1">
    <citation type="submission" date="2018-03" db="EMBL/GenBank/DDBJ databases">
        <title>Bioinformatic expansion and discovery of thiopeptide antibiotics.</title>
        <authorList>
            <person name="Schwalen C.J."/>
            <person name="Hudson G.A."/>
            <person name="Mitchell D.A."/>
        </authorList>
    </citation>
    <scope>NUCLEOTIDE SEQUENCE [LARGE SCALE GENOMIC DNA]</scope>
    <source>
        <strain evidence="3 4">ATCC 21389</strain>
    </source>
</reference>